<comment type="subcellular location">
    <subcellularLocation>
        <location evidence="2">Chromosome</location>
    </subcellularLocation>
    <subcellularLocation>
        <location evidence="1 6">Nucleus</location>
    </subcellularLocation>
</comment>
<dbReference type="GO" id="GO:0030527">
    <property type="term" value="F:structural constituent of chromatin"/>
    <property type="evidence" value="ECO:0007669"/>
    <property type="project" value="InterPro"/>
</dbReference>
<dbReference type="PANTHER" id="PTHR11467">
    <property type="entry name" value="HISTONE H1"/>
    <property type="match status" value="1"/>
</dbReference>
<dbReference type="Gene3D" id="1.10.10.10">
    <property type="entry name" value="Winged helix-like DNA-binding domain superfamily/Winged helix DNA-binding domain"/>
    <property type="match status" value="1"/>
</dbReference>
<feature type="compositionally biased region" description="Low complexity" evidence="7">
    <location>
        <begin position="23"/>
        <end position="34"/>
    </location>
</feature>
<dbReference type="CDD" id="cd00073">
    <property type="entry name" value="H15"/>
    <property type="match status" value="1"/>
</dbReference>
<dbReference type="SMART" id="SM00526">
    <property type="entry name" value="H15"/>
    <property type="match status" value="1"/>
</dbReference>
<gene>
    <name evidence="9" type="ORF">TRITD_5Av1G220580</name>
</gene>
<keyword evidence="4 6" id="KW-0238">DNA-binding</keyword>
<evidence type="ECO:0000256" key="4">
    <source>
        <dbReference type="ARBA" id="ARBA00023125"/>
    </source>
</evidence>
<evidence type="ECO:0000313" key="10">
    <source>
        <dbReference type="Proteomes" id="UP000324705"/>
    </source>
</evidence>
<evidence type="ECO:0000256" key="7">
    <source>
        <dbReference type="SAM" id="MobiDB-lite"/>
    </source>
</evidence>
<dbReference type="PROSITE" id="PS51504">
    <property type="entry name" value="H15"/>
    <property type="match status" value="1"/>
</dbReference>
<dbReference type="GO" id="GO:0045910">
    <property type="term" value="P:negative regulation of DNA recombination"/>
    <property type="evidence" value="ECO:0007669"/>
    <property type="project" value="TreeGrafter"/>
</dbReference>
<evidence type="ECO:0000256" key="5">
    <source>
        <dbReference type="ARBA" id="ARBA00023242"/>
    </source>
</evidence>
<sequence>MSTEVAAADIPVPQVEVAADAAVDTPAAKPAKAPKAAKAKKSTGPKKPRVTPAHPSYAEMVSEAIAALKERSGSSTIAIGKFIEDKHKAHLPANFRKILLTQIKKLVAAGKLTKVKGSYKLAKAPAAVKPKTATKKKPAAKPKAKAPAKKTAAKSPAKKAAATPKKPAAARKPPTKRATPVKKAAPAKKPAAKKAKK</sequence>
<dbReference type="Proteomes" id="UP000324705">
    <property type="component" value="Chromosome 5A"/>
</dbReference>
<evidence type="ECO:0000313" key="9">
    <source>
        <dbReference type="EMBL" id="VAI23409.1"/>
    </source>
</evidence>
<evidence type="ECO:0000256" key="3">
    <source>
        <dbReference type="ARBA" id="ARBA00022454"/>
    </source>
</evidence>
<dbReference type="GO" id="GO:0000786">
    <property type="term" value="C:nucleosome"/>
    <property type="evidence" value="ECO:0007669"/>
    <property type="project" value="InterPro"/>
</dbReference>
<comment type="similarity">
    <text evidence="6">Belongs to the histone H1/H5 family.</text>
</comment>
<keyword evidence="10" id="KW-1185">Reference proteome</keyword>
<feature type="compositionally biased region" description="Basic residues" evidence="7">
    <location>
        <begin position="132"/>
        <end position="152"/>
    </location>
</feature>
<dbReference type="GO" id="GO:0031492">
    <property type="term" value="F:nucleosomal DNA binding"/>
    <property type="evidence" value="ECO:0007669"/>
    <property type="project" value="TreeGrafter"/>
</dbReference>
<protein>
    <recommendedName>
        <fullName evidence="8">H15 domain-containing protein</fullName>
    </recommendedName>
</protein>
<proteinExistence type="inferred from homology"/>
<feature type="domain" description="H15" evidence="8">
    <location>
        <begin position="53"/>
        <end position="123"/>
    </location>
</feature>
<dbReference type="EMBL" id="LT934119">
    <property type="protein sequence ID" value="VAI23409.1"/>
    <property type="molecule type" value="Genomic_DNA"/>
</dbReference>
<dbReference type="SUPFAM" id="SSF46785">
    <property type="entry name" value="Winged helix' DNA-binding domain"/>
    <property type="match status" value="1"/>
</dbReference>
<reference evidence="9 10" key="1">
    <citation type="submission" date="2017-09" db="EMBL/GenBank/DDBJ databases">
        <authorList>
            <consortium name="International Durum Wheat Genome Sequencing Consortium (IDWGSC)"/>
            <person name="Milanesi L."/>
        </authorList>
    </citation>
    <scope>NUCLEOTIDE SEQUENCE [LARGE SCALE GENOMIC DNA]</scope>
    <source>
        <strain evidence="10">cv. Svevo</strain>
    </source>
</reference>
<dbReference type="PANTHER" id="PTHR11467:SF105">
    <property type="entry name" value="HISTONE H1"/>
    <property type="match status" value="1"/>
</dbReference>
<dbReference type="GO" id="GO:0003690">
    <property type="term" value="F:double-stranded DNA binding"/>
    <property type="evidence" value="ECO:0007669"/>
    <property type="project" value="TreeGrafter"/>
</dbReference>
<dbReference type="InterPro" id="IPR036388">
    <property type="entry name" value="WH-like_DNA-bd_sf"/>
</dbReference>
<evidence type="ECO:0000256" key="2">
    <source>
        <dbReference type="ARBA" id="ARBA00004286"/>
    </source>
</evidence>
<feature type="compositionally biased region" description="Low complexity" evidence="7">
    <location>
        <begin position="153"/>
        <end position="189"/>
    </location>
</feature>
<keyword evidence="5 6" id="KW-0539">Nucleus</keyword>
<dbReference type="GO" id="GO:0005634">
    <property type="term" value="C:nucleus"/>
    <property type="evidence" value="ECO:0007669"/>
    <property type="project" value="UniProtKB-SubCell"/>
</dbReference>
<dbReference type="GO" id="GO:0030261">
    <property type="term" value="P:chromosome condensation"/>
    <property type="evidence" value="ECO:0007669"/>
    <property type="project" value="TreeGrafter"/>
</dbReference>
<feature type="compositionally biased region" description="Low complexity" evidence="7">
    <location>
        <begin position="122"/>
        <end position="131"/>
    </location>
</feature>
<name>A0A9R0WTJ3_TRITD</name>
<dbReference type="Pfam" id="PF00538">
    <property type="entry name" value="Linker_histone"/>
    <property type="match status" value="1"/>
</dbReference>
<dbReference type="InterPro" id="IPR005818">
    <property type="entry name" value="Histone_H1/H5_H15"/>
</dbReference>
<dbReference type="InterPro" id="IPR005819">
    <property type="entry name" value="H1/H5"/>
</dbReference>
<organism evidence="9 10">
    <name type="scientific">Triticum turgidum subsp. durum</name>
    <name type="common">Durum wheat</name>
    <name type="synonym">Triticum durum</name>
    <dbReference type="NCBI Taxonomy" id="4567"/>
    <lineage>
        <taxon>Eukaryota</taxon>
        <taxon>Viridiplantae</taxon>
        <taxon>Streptophyta</taxon>
        <taxon>Embryophyta</taxon>
        <taxon>Tracheophyta</taxon>
        <taxon>Spermatophyta</taxon>
        <taxon>Magnoliopsida</taxon>
        <taxon>Liliopsida</taxon>
        <taxon>Poales</taxon>
        <taxon>Poaceae</taxon>
        <taxon>BOP clade</taxon>
        <taxon>Pooideae</taxon>
        <taxon>Triticodae</taxon>
        <taxon>Triticeae</taxon>
        <taxon>Triticinae</taxon>
        <taxon>Triticum</taxon>
    </lineage>
</organism>
<accession>A0A9R0WTJ3</accession>
<dbReference type="GO" id="GO:0006334">
    <property type="term" value="P:nucleosome assembly"/>
    <property type="evidence" value="ECO:0007669"/>
    <property type="project" value="InterPro"/>
</dbReference>
<feature type="region of interest" description="Disordered" evidence="7">
    <location>
        <begin position="122"/>
        <end position="197"/>
    </location>
</feature>
<evidence type="ECO:0000256" key="1">
    <source>
        <dbReference type="ARBA" id="ARBA00004123"/>
    </source>
</evidence>
<dbReference type="InterPro" id="IPR036390">
    <property type="entry name" value="WH_DNA-bd_sf"/>
</dbReference>
<keyword evidence="3 6" id="KW-0158">Chromosome</keyword>
<feature type="region of interest" description="Disordered" evidence="7">
    <location>
        <begin position="23"/>
        <end position="56"/>
    </location>
</feature>
<evidence type="ECO:0000259" key="8">
    <source>
        <dbReference type="PROSITE" id="PS51504"/>
    </source>
</evidence>
<dbReference type="Gramene" id="TRITD5Av1G220580.1">
    <property type="protein sequence ID" value="TRITD5Av1G220580.1"/>
    <property type="gene ID" value="TRITD5Av1G220580"/>
</dbReference>
<feature type="compositionally biased region" description="Basic residues" evidence="7">
    <location>
        <begin position="35"/>
        <end position="49"/>
    </location>
</feature>
<evidence type="ECO:0000256" key="6">
    <source>
        <dbReference type="RuleBase" id="RU003894"/>
    </source>
</evidence>
<dbReference type="PRINTS" id="PR00624">
    <property type="entry name" value="HISTONEH5"/>
</dbReference>
<dbReference type="AlphaFoldDB" id="A0A9R0WTJ3"/>